<dbReference type="OrthoDB" id="10251809at2759"/>
<evidence type="ECO:0000313" key="4">
    <source>
        <dbReference type="Proteomes" id="UP001149090"/>
    </source>
</evidence>
<dbReference type="InterPro" id="IPR011043">
    <property type="entry name" value="Gal_Oxase/kelch_b-propeller"/>
</dbReference>
<dbReference type="InterPro" id="IPR015915">
    <property type="entry name" value="Kelch-typ_b-propeller"/>
</dbReference>
<comment type="caution">
    <text evidence="3">The sequence shown here is derived from an EMBL/GenBank/DDBJ whole genome shotgun (WGS) entry which is preliminary data.</text>
</comment>
<evidence type="ECO:0000256" key="1">
    <source>
        <dbReference type="ARBA" id="ARBA00022441"/>
    </source>
</evidence>
<evidence type="ECO:0000256" key="2">
    <source>
        <dbReference type="ARBA" id="ARBA00022737"/>
    </source>
</evidence>
<reference evidence="3" key="1">
    <citation type="submission" date="2022-10" db="EMBL/GenBank/DDBJ databases">
        <title>Novel sulphate-reducing endosymbionts in the free-living metamonad Anaeramoeba.</title>
        <authorList>
            <person name="Jerlstrom-Hultqvist J."/>
            <person name="Cepicka I."/>
            <person name="Gallot-Lavallee L."/>
            <person name="Salas-Leiva D."/>
            <person name="Curtis B.A."/>
            <person name="Zahonova K."/>
            <person name="Pipaliya S."/>
            <person name="Dacks J."/>
            <person name="Roger A.J."/>
        </authorList>
    </citation>
    <scope>NUCLEOTIDE SEQUENCE</scope>
    <source>
        <strain evidence="3">BMAN</strain>
    </source>
</reference>
<dbReference type="SUPFAM" id="SSF50965">
    <property type="entry name" value="Galactose oxidase, central domain"/>
    <property type="match status" value="1"/>
</dbReference>
<keyword evidence="2" id="KW-0677">Repeat</keyword>
<evidence type="ECO:0008006" key="5">
    <source>
        <dbReference type="Google" id="ProtNLM"/>
    </source>
</evidence>
<dbReference type="PANTHER" id="PTHR46093">
    <property type="entry name" value="ACYL-COA-BINDING DOMAIN-CONTAINING PROTEIN 5"/>
    <property type="match status" value="1"/>
</dbReference>
<dbReference type="OMA" id="SQETYVF"/>
<dbReference type="EMBL" id="JAPDFW010000136">
    <property type="protein sequence ID" value="KAJ5066910.1"/>
    <property type="molecule type" value="Genomic_DNA"/>
</dbReference>
<dbReference type="PANTHER" id="PTHR46093:SF18">
    <property type="entry name" value="FIBRONECTIN TYPE-III DOMAIN-CONTAINING PROTEIN"/>
    <property type="match status" value="1"/>
</dbReference>
<dbReference type="Gene3D" id="2.120.10.80">
    <property type="entry name" value="Kelch-type beta propeller"/>
    <property type="match status" value="2"/>
</dbReference>
<protein>
    <recommendedName>
        <fullName evidence="5">Galactose oxidase</fullName>
    </recommendedName>
</protein>
<keyword evidence="4" id="KW-1185">Reference proteome</keyword>
<keyword evidence="1" id="KW-0880">Kelch repeat</keyword>
<dbReference type="Proteomes" id="UP001149090">
    <property type="component" value="Unassembled WGS sequence"/>
</dbReference>
<dbReference type="SUPFAM" id="SSF117281">
    <property type="entry name" value="Kelch motif"/>
    <property type="match status" value="1"/>
</dbReference>
<gene>
    <name evidence="3" type="ORF">M0811_03254</name>
</gene>
<accession>A0A9Q0L6U9</accession>
<dbReference type="Pfam" id="PF24681">
    <property type="entry name" value="Kelch_KLHDC2_KLHL20_DRC7"/>
    <property type="match status" value="1"/>
</dbReference>
<name>A0A9Q0L6U9_ANAIG</name>
<evidence type="ECO:0000313" key="3">
    <source>
        <dbReference type="EMBL" id="KAJ5066910.1"/>
    </source>
</evidence>
<organism evidence="3 4">
    <name type="scientific">Anaeramoeba ignava</name>
    <name type="common">Anaerobic marine amoeba</name>
    <dbReference type="NCBI Taxonomy" id="1746090"/>
    <lineage>
        <taxon>Eukaryota</taxon>
        <taxon>Metamonada</taxon>
        <taxon>Anaeramoebidae</taxon>
        <taxon>Anaeramoeba</taxon>
    </lineage>
</organism>
<dbReference type="AlphaFoldDB" id="A0A9Q0L6U9"/>
<sequence length="332" mass="37930">MLEWEQIEPTGDIPPNTCKCGFLTLNEEQIIVFGGSSGFGYNNDIWILDVKKKEWSLIETTGEKPSPRSGVTAVIYKDSLFVFGGFDRRKYYGDFYKLDLNTWTWKELPQGPSGRHSHVGNLYGDDKYIFGGRLNTEGKRANDLWKYSIKSEKWEEMKPFGHIPSARSSLVSAVFEDLMFIFGGIDDQEEGLNDLYSYSFSNNTWSLIHTQGEVEPPLCVSPSAVLSGSYLLVIGGQNRINHERFDFDHVYAFDILRSEWEKWDPAITKNQMSKRSCHVSAMVGSKVVVFGGEVLVPVSYYKHMNEVWILHLLSDLVNDLSHFQKELIFCDV</sequence>
<proteinExistence type="predicted"/>